<feature type="region of interest" description="Disordered" evidence="1">
    <location>
        <begin position="43"/>
        <end position="72"/>
    </location>
</feature>
<dbReference type="AlphaFoldDB" id="A0A9P7GNE5"/>
<reference evidence="3" key="1">
    <citation type="submission" date="2021-02" db="EMBL/GenBank/DDBJ databases">
        <authorList>
            <person name="Nieuwenhuis M."/>
            <person name="Van De Peppel L.J.J."/>
        </authorList>
    </citation>
    <scope>NUCLEOTIDE SEQUENCE</scope>
    <source>
        <strain evidence="3">D49</strain>
    </source>
</reference>
<dbReference type="InterPro" id="IPR000253">
    <property type="entry name" value="FHA_dom"/>
</dbReference>
<feature type="compositionally biased region" description="Polar residues" evidence="1">
    <location>
        <begin position="44"/>
        <end position="54"/>
    </location>
</feature>
<name>A0A9P7GNE5_9AGAR</name>
<organism evidence="3 4">
    <name type="scientific">Sphagnurus paluster</name>
    <dbReference type="NCBI Taxonomy" id="117069"/>
    <lineage>
        <taxon>Eukaryota</taxon>
        <taxon>Fungi</taxon>
        <taxon>Dikarya</taxon>
        <taxon>Basidiomycota</taxon>
        <taxon>Agaricomycotina</taxon>
        <taxon>Agaricomycetes</taxon>
        <taxon>Agaricomycetidae</taxon>
        <taxon>Agaricales</taxon>
        <taxon>Tricholomatineae</taxon>
        <taxon>Lyophyllaceae</taxon>
        <taxon>Sphagnurus</taxon>
    </lineage>
</organism>
<comment type="caution">
    <text evidence="3">The sequence shown here is derived from an EMBL/GenBank/DDBJ whole genome shotgun (WGS) entry which is preliminary data.</text>
</comment>
<dbReference type="Proteomes" id="UP000717328">
    <property type="component" value="Unassembled WGS sequence"/>
</dbReference>
<sequence length="157" mass="16852">MSVTGSTPMLNLSPVSGSFPFVSKYIPMSRDVPVTLGAQVDAESGQSRAATETNGWFAPQRASRSNGGSAVSPLPLSSKHSEVWWDGIQIYIRDLDSPFGTYLNELRINGTKVLKTGDIVSLGTQIARNSKTPSYITDDHLKPIIAKVTLVGVVAYP</sequence>
<proteinExistence type="predicted"/>
<dbReference type="SUPFAM" id="SSF49879">
    <property type="entry name" value="SMAD/FHA domain"/>
    <property type="match status" value="1"/>
</dbReference>
<dbReference type="OrthoDB" id="687730at2759"/>
<reference evidence="3" key="2">
    <citation type="submission" date="2021-10" db="EMBL/GenBank/DDBJ databases">
        <title>Phylogenomics reveals ancestral predisposition of the termite-cultivated fungus Termitomyces towards a domesticated lifestyle.</title>
        <authorList>
            <person name="Auxier B."/>
            <person name="Grum-Grzhimaylo A."/>
            <person name="Cardenas M.E."/>
            <person name="Lodge J.D."/>
            <person name="Laessoe T."/>
            <person name="Pedersen O."/>
            <person name="Smith M.E."/>
            <person name="Kuyper T.W."/>
            <person name="Franco-Molano E.A."/>
            <person name="Baroni T.J."/>
            <person name="Aanen D.K."/>
        </authorList>
    </citation>
    <scope>NUCLEOTIDE SEQUENCE</scope>
    <source>
        <strain evidence="3">D49</strain>
    </source>
</reference>
<evidence type="ECO:0000313" key="3">
    <source>
        <dbReference type="EMBL" id="KAG5653303.1"/>
    </source>
</evidence>
<dbReference type="Pfam" id="PF00498">
    <property type="entry name" value="FHA"/>
    <property type="match status" value="1"/>
</dbReference>
<protein>
    <recommendedName>
        <fullName evidence="2">FHA domain-containing protein</fullName>
    </recommendedName>
</protein>
<dbReference type="InterPro" id="IPR008984">
    <property type="entry name" value="SMAD_FHA_dom_sf"/>
</dbReference>
<dbReference type="Gene3D" id="2.60.200.20">
    <property type="match status" value="1"/>
</dbReference>
<dbReference type="PROSITE" id="PS50006">
    <property type="entry name" value="FHA_DOMAIN"/>
    <property type="match status" value="1"/>
</dbReference>
<gene>
    <name evidence="3" type="ORF">H0H81_001263</name>
</gene>
<accession>A0A9P7GNE5</accession>
<dbReference type="EMBL" id="JABCKI010000061">
    <property type="protein sequence ID" value="KAG5653303.1"/>
    <property type="molecule type" value="Genomic_DNA"/>
</dbReference>
<keyword evidence="4" id="KW-1185">Reference proteome</keyword>
<evidence type="ECO:0000313" key="4">
    <source>
        <dbReference type="Proteomes" id="UP000717328"/>
    </source>
</evidence>
<evidence type="ECO:0000256" key="1">
    <source>
        <dbReference type="SAM" id="MobiDB-lite"/>
    </source>
</evidence>
<evidence type="ECO:0000259" key="2">
    <source>
        <dbReference type="PROSITE" id="PS50006"/>
    </source>
</evidence>
<feature type="domain" description="FHA" evidence="2">
    <location>
        <begin position="76"/>
        <end position="108"/>
    </location>
</feature>